<dbReference type="OrthoDB" id="7225086at2759"/>
<gene>
    <name evidence="1" type="ORF">DSTB1V02_LOCUS9870</name>
</gene>
<protein>
    <submittedName>
        <fullName evidence="1">Uncharacterized protein</fullName>
    </submittedName>
</protein>
<reference evidence="1" key="1">
    <citation type="submission" date="2020-11" db="EMBL/GenBank/DDBJ databases">
        <authorList>
            <person name="Tran Van P."/>
        </authorList>
    </citation>
    <scope>NUCLEOTIDE SEQUENCE</scope>
</reference>
<dbReference type="EMBL" id="CAJPEV010002647">
    <property type="protein sequence ID" value="CAG0897615.1"/>
    <property type="molecule type" value="Genomic_DNA"/>
</dbReference>
<organism evidence="1">
    <name type="scientific">Darwinula stevensoni</name>
    <dbReference type="NCBI Taxonomy" id="69355"/>
    <lineage>
        <taxon>Eukaryota</taxon>
        <taxon>Metazoa</taxon>
        <taxon>Ecdysozoa</taxon>
        <taxon>Arthropoda</taxon>
        <taxon>Crustacea</taxon>
        <taxon>Oligostraca</taxon>
        <taxon>Ostracoda</taxon>
        <taxon>Podocopa</taxon>
        <taxon>Podocopida</taxon>
        <taxon>Darwinulocopina</taxon>
        <taxon>Darwinuloidea</taxon>
        <taxon>Darwinulidae</taxon>
        <taxon>Darwinula</taxon>
    </lineage>
</organism>
<dbReference type="PROSITE" id="PS51257">
    <property type="entry name" value="PROKAR_LIPOPROTEIN"/>
    <property type="match status" value="1"/>
</dbReference>
<sequence length="101" mass="11356">MFRGSSVAVEQWKWTNFLVPACGIFPALGYSCSGRSIIFLAATPQEAFCAMFFLFGVLSESLSCRPTMIKYGINNIRDLVGPKVNLQMIYDNPICRLEKHQ</sequence>
<keyword evidence="2" id="KW-1185">Reference proteome</keyword>
<evidence type="ECO:0000313" key="2">
    <source>
        <dbReference type="Proteomes" id="UP000677054"/>
    </source>
</evidence>
<dbReference type="AlphaFoldDB" id="A0A7R9A9Q6"/>
<dbReference type="InterPro" id="IPR045864">
    <property type="entry name" value="aa-tRNA-synth_II/BPL/LPL"/>
</dbReference>
<evidence type="ECO:0000313" key="1">
    <source>
        <dbReference type="EMBL" id="CAD7250086.1"/>
    </source>
</evidence>
<name>A0A7R9A9Q6_9CRUS</name>
<accession>A0A7R9A9Q6</accession>
<dbReference type="EMBL" id="LR902164">
    <property type="protein sequence ID" value="CAD7250086.1"/>
    <property type="molecule type" value="Genomic_DNA"/>
</dbReference>
<dbReference type="Proteomes" id="UP000677054">
    <property type="component" value="Unassembled WGS sequence"/>
</dbReference>
<dbReference type="Gene3D" id="3.30.930.10">
    <property type="entry name" value="Bira Bifunctional Protein, Domain 2"/>
    <property type="match status" value="1"/>
</dbReference>
<proteinExistence type="predicted"/>